<evidence type="ECO:0000256" key="3">
    <source>
        <dbReference type="ARBA" id="ARBA00022840"/>
    </source>
</evidence>
<dbReference type="InterPro" id="IPR003593">
    <property type="entry name" value="AAA+_ATPase"/>
</dbReference>
<evidence type="ECO:0000256" key="2">
    <source>
        <dbReference type="ARBA" id="ARBA00022741"/>
    </source>
</evidence>
<reference evidence="5 6" key="1">
    <citation type="submission" date="2018-08" db="EMBL/GenBank/DDBJ databases">
        <title>A genome reference for cultivated species of the human gut microbiota.</title>
        <authorList>
            <person name="Zou Y."/>
            <person name="Xue W."/>
            <person name="Luo G."/>
        </authorList>
    </citation>
    <scope>NUCLEOTIDE SEQUENCE [LARGE SCALE GENOMIC DNA]</scope>
    <source>
        <strain evidence="5 6">AF25-15</strain>
    </source>
</reference>
<dbReference type="EMBL" id="QRUJ01000011">
    <property type="protein sequence ID" value="RGR53696.1"/>
    <property type="molecule type" value="Genomic_DNA"/>
</dbReference>
<keyword evidence="1" id="KW-0813">Transport</keyword>
<evidence type="ECO:0000313" key="6">
    <source>
        <dbReference type="Proteomes" id="UP000266066"/>
    </source>
</evidence>
<dbReference type="SMART" id="SM00382">
    <property type="entry name" value="AAA"/>
    <property type="match status" value="1"/>
</dbReference>
<evidence type="ECO:0000256" key="1">
    <source>
        <dbReference type="ARBA" id="ARBA00022448"/>
    </source>
</evidence>
<keyword evidence="3 5" id="KW-0067">ATP-binding</keyword>
<dbReference type="InterPro" id="IPR051782">
    <property type="entry name" value="ABC_Transporter_VariousFunc"/>
</dbReference>
<dbReference type="GO" id="GO:0005524">
    <property type="term" value="F:ATP binding"/>
    <property type="evidence" value="ECO:0007669"/>
    <property type="project" value="UniProtKB-KW"/>
</dbReference>
<accession>A0A395V0S9</accession>
<dbReference type="SUPFAM" id="SSF52540">
    <property type="entry name" value="P-loop containing nucleoside triphosphate hydrolases"/>
    <property type="match status" value="1"/>
</dbReference>
<dbReference type="InterPro" id="IPR027417">
    <property type="entry name" value="P-loop_NTPase"/>
</dbReference>
<dbReference type="Pfam" id="PF00005">
    <property type="entry name" value="ABC_tran"/>
    <property type="match status" value="1"/>
</dbReference>
<feature type="domain" description="ABC transporter" evidence="4">
    <location>
        <begin position="3"/>
        <end position="245"/>
    </location>
</feature>
<evidence type="ECO:0000313" key="5">
    <source>
        <dbReference type="EMBL" id="RGR53696.1"/>
    </source>
</evidence>
<protein>
    <submittedName>
        <fullName evidence="5">ABC transporter ATP-binding protein</fullName>
    </submittedName>
</protein>
<sequence length="304" mass="34049">MEMTTKNAIEAAKITKKLKNFTLDVENFAIPQGFATALIGENGAGKTTLLNILAGIRLDYKGEITYFGQYSDKQKENSGDIKNRIGYTGPGKYYLPQWTVKDIEEISKLMFDDFSVDDFHRYCEELAIFSHGSIDMKKANSSFSDGMKMKLMLAGVMARKTDLLLLDEPASPLDPLMRDKLCQMIGEYIHEGNGKRSVFFSTHNISDMENITDYAIIMENGQIVEQGFVEDLKEKYILIKGDAADTEAAGKVLYSMTKNPYGFEGICLAENIDKLAGLNVTKEIPTLYQISVAVMKNNTKIVMR</sequence>
<dbReference type="Gene3D" id="3.40.50.300">
    <property type="entry name" value="P-loop containing nucleotide triphosphate hydrolases"/>
    <property type="match status" value="1"/>
</dbReference>
<comment type="caution">
    <text evidence="5">The sequence shown here is derived from an EMBL/GenBank/DDBJ whole genome shotgun (WGS) entry which is preliminary data.</text>
</comment>
<dbReference type="GO" id="GO:0016887">
    <property type="term" value="F:ATP hydrolysis activity"/>
    <property type="evidence" value="ECO:0007669"/>
    <property type="project" value="InterPro"/>
</dbReference>
<proteinExistence type="predicted"/>
<dbReference type="PROSITE" id="PS50893">
    <property type="entry name" value="ABC_TRANSPORTER_2"/>
    <property type="match status" value="1"/>
</dbReference>
<organism evidence="5 6">
    <name type="scientific">Agathobacter rectalis</name>
    <dbReference type="NCBI Taxonomy" id="39491"/>
    <lineage>
        <taxon>Bacteria</taxon>
        <taxon>Bacillati</taxon>
        <taxon>Bacillota</taxon>
        <taxon>Clostridia</taxon>
        <taxon>Lachnospirales</taxon>
        <taxon>Lachnospiraceae</taxon>
        <taxon>Agathobacter</taxon>
    </lineage>
</organism>
<dbReference type="CDD" id="cd03230">
    <property type="entry name" value="ABC_DR_subfamily_A"/>
    <property type="match status" value="1"/>
</dbReference>
<evidence type="ECO:0000259" key="4">
    <source>
        <dbReference type="PROSITE" id="PS50893"/>
    </source>
</evidence>
<dbReference type="PANTHER" id="PTHR42939">
    <property type="entry name" value="ABC TRANSPORTER ATP-BINDING PROTEIN ALBC-RELATED"/>
    <property type="match status" value="1"/>
</dbReference>
<name>A0A395V0S9_9FIRM</name>
<dbReference type="AlphaFoldDB" id="A0A395V0S9"/>
<dbReference type="InterPro" id="IPR003439">
    <property type="entry name" value="ABC_transporter-like_ATP-bd"/>
</dbReference>
<keyword evidence="2" id="KW-0547">Nucleotide-binding</keyword>
<gene>
    <name evidence="5" type="ORF">DWY38_10615</name>
</gene>
<dbReference type="PANTHER" id="PTHR42939:SF3">
    <property type="entry name" value="ABC TRANSPORTER ATP-BINDING COMPONENT"/>
    <property type="match status" value="1"/>
</dbReference>
<dbReference type="Proteomes" id="UP000266066">
    <property type="component" value="Unassembled WGS sequence"/>
</dbReference>